<proteinExistence type="predicted"/>
<keyword evidence="2" id="KW-1133">Transmembrane helix</keyword>
<dbReference type="EMBL" id="CM001217">
    <property type="protein sequence ID" value="KEH43157.1"/>
    <property type="molecule type" value="Genomic_DNA"/>
</dbReference>
<feature type="region of interest" description="Disordered" evidence="1">
    <location>
        <begin position="61"/>
        <end position="111"/>
    </location>
</feature>
<dbReference type="Proteomes" id="UP000002051">
    <property type="component" value="Unassembled WGS sequence"/>
</dbReference>
<keyword evidence="2" id="KW-0472">Membrane</keyword>
<reference evidence="3 5" key="2">
    <citation type="journal article" date="2014" name="BMC Genomics">
        <title>An improved genome release (version Mt4.0) for the model legume Medicago truncatula.</title>
        <authorList>
            <person name="Tang H."/>
            <person name="Krishnakumar V."/>
            <person name="Bidwell S."/>
            <person name="Rosen B."/>
            <person name="Chan A."/>
            <person name="Zhou S."/>
            <person name="Gentzbittel L."/>
            <person name="Childs K.L."/>
            <person name="Yandell M."/>
            <person name="Gundlach H."/>
            <person name="Mayer K.F."/>
            <person name="Schwartz D.C."/>
            <person name="Town C.D."/>
        </authorList>
    </citation>
    <scope>GENOME REANNOTATION</scope>
    <source>
        <strain evidence="3">A17</strain>
        <strain evidence="4 5">cv. Jemalong A17</strain>
    </source>
</reference>
<dbReference type="AlphaFoldDB" id="A0A072VMT8"/>
<evidence type="ECO:0000313" key="4">
    <source>
        <dbReference type="EnsemblPlants" id="KEH43157"/>
    </source>
</evidence>
<evidence type="ECO:0000256" key="1">
    <source>
        <dbReference type="SAM" id="MobiDB-lite"/>
    </source>
</evidence>
<gene>
    <name evidence="3" type="ordered locus">MTR_1g085520</name>
</gene>
<feature type="compositionally biased region" description="Basic and acidic residues" evidence="1">
    <location>
        <begin position="91"/>
        <end position="102"/>
    </location>
</feature>
<evidence type="ECO:0000313" key="3">
    <source>
        <dbReference type="EMBL" id="KEH43157.1"/>
    </source>
</evidence>
<feature type="transmembrane region" description="Helical" evidence="2">
    <location>
        <begin position="36"/>
        <end position="55"/>
    </location>
</feature>
<evidence type="ECO:0000313" key="5">
    <source>
        <dbReference type="Proteomes" id="UP000002051"/>
    </source>
</evidence>
<keyword evidence="5" id="KW-1185">Reference proteome</keyword>
<organism evidence="3 5">
    <name type="scientific">Medicago truncatula</name>
    <name type="common">Barrel medic</name>
    <name type="synonym">Medicago tribuloides</name>
    <dbReference type="NCBI Taxonomy" id="3880"/>
    <lineage>
        <taxon>Eukaryota</taxon>
        <taxon>Viridiplantae</taxon>
        <taxon>Streptophyta</taxon>
        <taxon>Embryophyta</taxon>
        <taxon>Tracheophyta</taxon>
        <taxon>Spermatophyta</taxon>
        <taxon>Magnoliopsida</taxon>
        <taxon>eudicotyledons</taxon>
        <taxon>Gunneridae</taxon>
        <taxon>Pentapetalae</taxon>
        <taxon>rosids</taxon>
        <taxon>fabids</taxon>
        <taxon>Fabales</taxon>
        <taxon>Fabaceae</taxon>
        <taxon>Papilionoideae</taxon>
        <taxon>50 kb inversion clade</taxon>
        <taxon>NPAAA clade</taxon>
        <taxon>Hologalegina</taxon>
        <taxon>IRL clade</taxon>
        <taxon>Trifolieae</taxon>
        <taxon>Medicago</taxon>
    </lineage>
</organism>
<protein>
    <submittedName>
        <fullName evidence="3">Transmembrane protein, putative</fullName>
    </submittedName>
</protein>
<dbReference type="HOGENOM" id="CLU_2162133_0_0_1"/>
<sequence>MFKLTRSEVKERRSKGEVNETVREEEKSLLHAKDKFVSHLVMIGIIGVGLDLTIYTNPRSGCKASTRISRDNRKTKRMSESCLKSQSTENIEYHESTDETQRQQKGSSKGF</sequence>
<accession>A0A072VMT8</accession>
<evidence type="ECO:0000256" key="2">
    <source>
        <dbReference type="SAM" id="Phobius"/>
    </source>
</evidence>
<feature type="region of interest" description="Disordered" evidence="1">
    <location>
        <begin position="1"/>
        <end position="21"/>
    </location>
</feature>
<dbReference type="EnsemblPlants" id="KEH43157">
    <property type="protein sequence ID" value="KEH43157"/>
    <property type="gene ID" value="MTR_1g085520"/>
</dbReference>
<reference evidence="4" key="3">
    <citation type="submission" date="2015-04" db="UniProtKB">
        <authorList>
            <consortium name="EnsemblPlants"/>
        </authorList>
    </citation>
    <scope>IDENTIFICATION</scope>
    <source>
        <strain evidence="4">cv. Jemalong A17</strain>
    </source>
</reference>
<name>A0A072VMT8_MEDTR</name>
<reference evidence="3 5" key="1">
    <citation type="journal article" date="2011" name="Nature">
        <title>The Medicago genome provides insight into the evolution of rhizobial symbioses.</title>
        <authorList>
            <person name="Young N.D."/>
            <person name="Debelle F."/>
            <person name="Oldroyd G.E."/>
            <person name="Geurts R."/>
            <person name="Cannon S.B."/>
            <person name="Udvardi M.K."/>
            <person name="Benedito V.A."/>
            <person name="Mayer K.F."/>
            <person name="Gouzy J."/>
            <person name="Schoof H."/>
            <person name="Van de Peer Y."/>
            <person name="Proost S."/>
            <person name="Cook D.R."/>
            <person name="Meyers B.C."/>
            <person name="Spannagl M."/>
            <person name="Cheung F."/>
            <person name="De Mita S."/>
            <person name="Krishnakumar V."/>
            <person name="Gundlach H."/>
            <person name="Zhou S."/>
            <person name="Mudge J."/>
            <person name="Bharti A.K."/>
            <person name="Murray J.D."/>
            <person name="Naoumkina M.A."/>
            <person name="Rosen B."/>
            <person name="Silverstein K.A."/>
            <person name="Tang H."/>
            <person name="Rombauts S."/>
            <person name="Zhao P.X."/>
            <person name="Zhou P."/>
            <person name="Barbe V."/>
            <person name="Bardou P."/>
            <person name="Bechner M."/>
            <person name="Bellec A."/>
            <person name="Berger A."/>
            <person name="Berges H."/>
            <person name="Bidwell S."/>
            <person name="Bisseling T."/>
            <person name="Choisne N."/>
            <person name="Couloux A."/>
            <person name="Denny R."/>
            <person name="Deshpande S."/>
            <person name="Dai X."/>
            <person name="Doyle J.J."/>
            <person name="Dudez A.M."/>
            <person name="Farmer A.D."/>
            <person name="Fouteau S."/>
            <person name="Franken C."/>
            <person name="Gibelin C."/>
            <person name="Gish J."/>
            <person name="Goldstein S."/>
            <person name="Gonzalez A.J."/>
            <person name="Green P.J."/>
            <person name="Hallab A."/>
            <person name="Hartog M."/>
            <person name="Hua A."/>
            <person name="Humphray S.J."/>
            <person name="Jeong D.H."/>
            <person name="Jing Y."/>
            <person name="Jocker A."/>
            <person name="Kenton S.M."/>
            <person name="Kim D.J."/>
            <person name="Klee K."/>
            <person name="Lai H."/>
            <person name="Lang C."/>
            <person name="Lin S."/>
            <person name="Macmil S.L."/>
            <person name="Magdelenat G."/>
            <person name="Matthews L."/>
            <person name="McCorrison J."/>
            <person name="Monaghan E.L."/>
            <person name="Mun J.H."/>
            <person name="Najar F.Z."/>
            <person name="Nicholson C."/>
            <person name="Noirot C."/>
            <person name="O'Bleness M."/>
            <person name="Paule C.R."/>
            <person name="Poulain J."/>
            <person name="Prion F."/>
            <person name="Qin B."/>
            <person name="Qu C."/>
            <person name="Retzel E.F."/>
            <person name="Riddle C."/>
            <person name="Sallet E."/>
            <person name="Samain S."/>
            <person name="Samson N."/>
            <person name="Sanders I."/>
            <person name="Saurat O."/>
            <person name="Scarpelli C."/>
            <person name="Schiex T."/>
            <person name="Segurens B."/>
            <person name="Severin A.J."/>
            <person name="Sherrier D.J."/>
            <person name="Shi R."/>
            <person name="Sims S."/>
            <person name="Singer S.R."/>
            <person name="Sinharoy S."/>
            <person name="Sterck L."/>
            <person name="Viollet A."/>
            <person name="Wang B.B."/>
            <person name="Wang K."/>
            <person name="Wang M."/>
            <person name="Wang X."/>
            <person name="Warfsmann J."/>
            <person name="Weissenbach J."/>
            <person name="White D.D."/>
            <person name="White J.D."/>
            <person name="Wiley G.B."/>
            <person name="Wincker P."/>
            <person name="Xing Y."/>
            <person name="Yang L."/>
            <person name="Yao Z."/>
            <person name="Ying F."/>
            <person name="Zhai J."/>
            <person name="Zhou L."/>
            <person name="Zuber A."/>
            <person name="Denarie J."/>
            <person name="Dixon R.A."/>
            <person name="May G.D."/>
            <person name="Schwartz D.C."/>
            <person name="Rogers J."/>
            <person name="Quetier F."/>
            <person name="Town C.D."/>
            <person name="Roe B.A."/>
        </authorList>
    </citation>
    <scope>NUCLEOTIDE SEQUENCE [LARGE SCALE GENOMIC DNA]</scope>
    <source>
        <strain evidence="3">A17</strain>
        <strain evidence="4 5">cv. Jemalong A17</strain>
    </source>
</reference>
<keyword evidence="2 3" id="KW-0812">Transmembrane</keyword>